<dbReference type="Pfam" id="PF00401">
    <property type="entry name" value="ATP-synt_DE"/>
    <property type="match status" value="1"/>
</dbReference>
<keyword evidence="9 12" id="KW-0066">ATP synthesis</keyword>
<feature type="domain" description="ATP synthase F1 complex delta/epsilon subunit N-terminal" evidence="16">
    <location>
        <begin position="5"/>
        <end position="82"/>
    </location>
</feature>
<dbReference type="SUPFAM" id="SSF51344">
    <property type="entry name" value="Epsilon subunit of F1F0-ATP synthase N-terminal domain"/>
    <property type="match status" value="1"/>
</dbReference>
<comment type="subunit">
    <text evidence="12 13">F-type ATPases have 2 components, CF(1) - the catalytic core - and CF(0) - the membrane proton channel. CF(1) has five subunits: alpha(3), beta(3), gamma(1), delta(1), epsilon(1). CF(0) has three main subunits: a, b and c.</text>
</comment>
<evidence type="ECO:0000256" key="7">
    <source>
        <dbReference type="ARBA" id="ARBA00023136"/>
    </source>
</evidence>
<dbReference type="Gene3D" id="1.20.5.440">
    <property type="entry name" value="ATP synthase delta/epsilon subunit, C-terminal domain"/>
    <property type="match status" value="1"/>
</dbReference>
<dbReference type="NCBIfam" id="NF009980">
    <property type="entry name" value="PRK13446.1"/>
    <property type="match status" value="1"/>
</dbReference>
<comment type="subcellular location">
    <subcellularLocation>
        <location evidence="12">Cell membrane</location>
        <topology evidence="12">Peripheral membrane protein</topology>
    </subcellularLocation>
    <subcellularLocation>
        <location evidence="2">Endomembrane system</location>
        <topology evidence="2">Peripheral membrane protein</topology>
    </subcellularLocation>
</comment>
<dbReference type="Proteomes" id="UP000808914">
    <property type="component" value="Unassembled WGS sequence"/>
</dbReference>
<keyword evidence="12" id="KW-0375">Hydrogen ion transport</keyword>
<comment type="caution">
    <text evidence="17">The sequence shown here is derived from an EMBL/GenBank/DDBJ whole genome shotgun (WGS) entry which is preliminary data.</text>
</comment>
<name>A0ABS2PZ79_9BACL</name>
<gene>
    <name evidence="12" type="primary">atpC</name>
    <name evidence="17" type="ORF">JOD45_001570</name>
</gene>
<dbReference type="InterPro" id="IPR036771">
    <property type="entry name" value="ATPsynth_dsu/esu_N"/>
</dbReference>
<evidence type="ECO:0000256" key="8">
    <source>
        <dbReference type="ARBA" id="ARBA00023196"/>
    </source>
</evidence>
<evidence type="ECO:0000256" key="6">
    <source>
        <dbReference type="ARBA" id="ARBA00023065"/>
    </source>
</evidence>
<proteinExistence type="inferred from homology"/>
<keyword evidence="12" id="KW-1003">Cell membrane</keyword>
<dbReference type="Pfam" id="PF02823">
    <property type="entry name" value="ATP-synt_DE_N"/>
    <property type="match status" value="1"/>
</dbReference>
<evidence type="ECO:0000256" key="12">
    <source>
        <dbReference type="HAMAP-Rule" id="MF_00530"/>
    </source>
</evidence>
<evidence type="ECO:0000256" key="2">
    <source>
        <dbReference type="ARBA" id="ARBA00004184"/>
    </source>
</evidence>
<dbReference type="InterPro" id="IPR001469">
    <property type="entry name" value="ATP_synth_F1_dsu/esu"/>
</dbReference>
<evidence type="ECO:0000256" key="10">
    <source>
        <dbReference type="ARBA" id="ARBA00030215"/>
    </source>
</evidence>
<dbReference type="EMBL" id="JAFBER010000008">
    <property type="protein sequence ID" value="MBM7645359.1"/>
    <property type="molecule type" value="Genomic_DNA"/>
</dbReference>
<dbReference type="InterPro" id="IPR020547">
    <property type="entry name" value="ATP_synth_F1_esu_C"/>
</dbReference>
<keyword evidence="5 12" id="KW-0813">Transport</keyword>
<evidence type="ECO:0000256" key="1">
    <source>
        <dbReference type="ARBA" id="ARBA00003543"/>
    </source>
</evidence>
<protein>
    <recommendedName>
        <fullName evidence="4 12">ATP synthase epsilon chain</fullName>
    </recommendedName>
    <alternativeName>
        <fullName evidence="11 12">ATP synthase F1 sector epsilon subunit</fullName>
    </alternativeName>
    <alternativeName>
        <fullName evidence="10 12">F-ATPase epsilon subunit</fullName>
    </alternativeName>
</protein>
<evidence type="ECO:0000256" key="4">
    <source>
        <dbReference type="ARBA" id="ARBA00014480"/>
    </source>
</evidence>
<sequence length="134" mass="14747">MNTIQTDIVTPDGKVFEGEVHMVCARATTGEIGILPNHMPLVAPLEISTVRLKSYGETVYVAVSGGFIEVRPDHVTILAEAAELKKNIDVERAKQAKEKAESRLSQLEKGTKEYEEALQSLKRAENRLNTAGQK</sequence>
<keyword evidence="6 12" id="KW-0406">Ion transport</keyword>
<evidence type="ECO:0000256" key="3">
    <source>
        <dbReference type="ARBA" id="ARBA00005712"/>
    </source>
</evidence>
<dbReference type="HAMAP" id="MF_00530">
    <property type="entry name" value="ATP_synth_epsil_bac"/>
    <property type="match status" value="1"/>
</dbReference>
<dbReference type="RefSeq" id="WP_205003299.1">
    <property type="nucleotide sequence ID" value="NZ_JAFBER010000008.1"/>
</dbReference>
<evidence type="ECO:0000259" key="16">
    <source>
        <dbReference type="Pfam" id="PF02823"/>
    </source>
</evidence>
<reference evidence="17 18" key="1">
    <citation type="submission" date="2021-01" db="EMBL/GenBank/DDBJ databases">
        <title>Genomic Encyclopedia of Type Strains, Phase IV (KMG-IV): sequencing the most valuable type-strain genomes for metagenomic binning, comparative biology and taxonomic classification.</title>
        <authorList>
            <person name="Goeker M."/>
        </authorList>
    </citation>
    <scope>NUCLEOTIDE SEQUENCE [LARGE SCALE GENOMIC DNA]</scope>
    <source>
        <strain evidence="17 18">DSM 28236</strain>
    </source>
</reference>
<dbReference type="PANTHER" id="PTHR13822">
    <property type="entry name" value="ATP SYNTHASE DELTA/EPSILON CHAIN"/>
    <property type="match status" value="1"/>
</dbReference>
<feature type="domain" description="ATP synthase epsilon subunit C-terminal" evidence="15">
    <location>
        <begin position="87"/>
        <end position="132"/>
    </location>
</feature>
<evidence type="ECO:0000259" key="15">
    <source>
        <dbReference type="Pfam" id="PF00401"/>
    </source>
</evidence>
<dbReference type="CDD" id="cd12152">
    <property type="entry name" value="F1-ATPase_delta"/>
    <property type="match status" value="1"/>
</dbReference>
<evidence type="ECO:0000256" key="14">
    <source>
        <dbReference type="SAM" id="Coils"/>
    </source>
</evidence>
<dbReference type="InterPro" id="IPR020546">
    <property type="entry name" value="ATP_synth_F1_dsu/esu_N"/>
</dbReference>
<comment type="function">
    <text evidence="1 12">Produces ATP from ADP in the presence of a proton gradient across the membrane.</text>
</comment>
<comment type="similarity">
    <text evidence="3 12 13">Belongs to the ATPase epsilon chain family.</text>
</comment>
<evidence type="ECO:0000313" key="17">
    <source>
        <dbReference type="EMBL" id="MBM7645359.1"/>
    </source>
</evidence>
<accession>A0ABS2PZ79</accession>
<dbReference type="NCBIfam" id="TIGR01216">
    <property type="entry name" value="ATP_synt_epsi"/>
    <property type="match status" value="1"/>
</dbReference>
<dbReference type="Gene3D" id="2.60.15.10">
    <property type="entry name" value="F0F1 ATP synthase delta/epsilon subunit, N-terminal"/>
    <property type="match status" value="1"/>
</dbReference>
<dbReference type="NCBIfam" id="NF001846">
    <property type="entry name" value="PRK00571.1-3"/>
    <property type="match status" value="1"/>
</dbReference>
<evidence type="ECO:0000256" key="9">
    <source>
        <dbReference type="ARBA" id="ARBA00023310"/>
    </source>
</evidence>
<evidence type="ECO:0000313" key="18">
    <source>
        <dbReference type="Proteomes" id="UP000808914"/>
    </source>
</evidence>
<evidence type="ECO:0000256" key="13">
    <source>
        <dbReference type="RuleBase" id="RU003656"/>
    </source>
</evidence>
<keyword evidence="14" id="KW-0175">Coiled coil</keyword>
<organism evidence="17 18">
    <name type="scientific">Scopulibacillus daqui</name>
    <dbReference type="NCBI Taxonomy" id="1469162"/>
    <lineage>
        <taxon>Bacteria</taxon>
        <taxon>Bacillati</taxon>
        <taxon>Bacillota</taxon>
        <taxon>Bacilli</taxon>
        <taxon>Bacillales</taxon>
        <taxon>Sporolactobacillaceae</taxon>
        <taxon>Scopulibacillus</taxon>
    </lineage>
</organism>
<feature type="coiled-coil region" evidence="14">
    <location>
        <begin position="81"/>
        <end position="134"/>
    </location>
</feature>
<evidence type="ECO:0000256" key="11">
    <source>
        <dbReference type="ARBA" id="ARBA00031795"/>
    </source>
</evidence>
<keyword evidence="7 12" id="KW-0472">Membrane</keyword>
<dbReference type="NCBIfam" id="NF009977">
    <property type="entry name" value="PRK13442.1"/>
    <property type="match status" value="1"/>
</dbReference>
<evidence type="ECO:0000256" key="5">
    <source>
        <dbReference type="ARBA" id="ARBA00022448"/>
    </source>
</evidence>
<dbReference type="PANTHER" id="PTHR13822:SF10">
    <property type="entry name" value="ATP SYNTHASE EPSILON CHAIN, CHLOROPLASTIC"/>
    <property type="match status" value="1"/>
</dbReference>
<keyword evidence="8 12" id="KW-0139">CF(1)</keyword>
<keyword evidence="18" id="KW-1185">Reference proteome</keyword>